<accession>A0A1T4RZL2</accession>
<name>A0A1T4RZL2_9HYPH</name>
<dbReference type="PROSITE" id="PS50893">
    <property type="entry name" value="ABC_TRANSPORTER_2"/>
    <property type="match status" value="1"/>
</dbReference>
<protein>
    <submittedName>
        <fullName evidence="6">Putative ABC transport system ATP-binding protein</fullName>
    </submittedName>
</protein>
<reference evidence="7" key="1">
    <citation type="submission" date="2017-02" db="EMBL/GenBank/DDBJ databases">
        <authorList>
            <person name="Varghese N."/>
            <person name="Submissions S."/>
        </authorList>
    </citation>
    <scope>NUCLEOTIDE SEQUENCE [LARGE SCALE GENOMIC DNA]</scope>
    <source>
        <strain evidence="7">ATCC 27094</strain>
    </source>
</reference>
<dbReference type="PROSITE" id="PS00211">
    <property type="entry name" value="ABC_TRANSPORTER_1"/>
    <property type="match status" value="1"/>
</dbReference>
<dbReference type="InterPro" id="IPR017911">
    <property type="entry name" value="MacB-like_ATP-bd"/>
</dbReference>
<dbReference type="InterPro" id="IPR017871">
    <property type="entry name" value="ABC_transporter-like_CS"/>
</dbReference>
<dbReference type="GO" id="GO:0016887">
    <property type="term" value="F:ATP hydrolysis activity"/>
    <property type="evidence" value="ECO:0007669"/>
    <property type="project" value="InterPro"/>
</dbReference>
<evidence type="ECO:0000259" key="5">
    <source>
        <dbReference type="PROSITE" id="PS50893"/>
    </source>
</evidence>
<dbReference type="SUPFAM" id="SSF52540">
    <property type="entry name" value="P-loop containing nucleoside triphosphate hydrolases"/>
    <property type="match status" value="1"/>
</dbReference>
<keyword evidence="4 6" id="KW-0067">ATP-binding</keyword>
<comment type="similarity">
    <text evidence="1">Belongs to the ABC transporter superfamily.</text>
</comment>
<proteinExistence type="inferred from homology"/>
<dbReference type="EMBL" id="FUWJ01000006">
    <property type="protein sequence ID" value="SKA21449.1"/>
    <property type="molecule type" value="Genomic_DNA"/>
</dbReference>
<organism evidence="6 7">
    <name type="scientific">Enhydrobacter aerosaccus</name>
    <dbReference type="NCBI Taxonomy" id="225324"/>
    <lineage>
        <taxon>Bacteria</taxon>
        <taxon>Pseudomonadati</taxon>
        <taxon>Pseudomonadota</taxon>
        <taxon>Alphaproteobacteria</taxon>
        <taxon>Hyphomicrobiales</taxon>
        <taxon>Enhydrobacter</taxon>
    </lineage>
</organism>
<dbReference type="InterPro" id="IPR027417">
    <property type="entry name" value="P-loop_NTPase"/>
</dbReference>
<gene>
    <name evidence="6" type="ORF">SAMN02745126_04226</name>
</gene>
<dbReference type="Pfam" id="PF00005">
    <property type="entry name" value="ABC_tran"/>
    <property type="match status" value="1"/>
</dbReference>
<feature type="domain" description="ABC transporter" evidence="5">
    <location>
        <begin position="13"/>
        <end position="237"/>
    </location>
</feature>
<evidence type="ECO:0000313" key="7">
    <source>
        <dbReference type="Proteomes" id="UP000190092"/>
    </source>
</evidence>
<evidence type="ECO:0000256" key="2">
    <source>
        <dbReference type="ARBA" id="ARBA00022448"/>
    </source>
</evidence>
<dbReference type="STRING" id="225324.SAMN02745126_04226"/>
<keyword evidence="2" id="KW-0813">Transport</keyword>
<dbReference type="CDD" id="cd03255">
    <property type="entry name" value="ABC_MJ0796_LolCDE_FtsE"/>
    <property type="match status" value="1"/>
</dbReference>
<dbReference type="GO" id="GO:0005886">
    <property type="term" value="C:plasma membrane"/>
    <property type="evidence" value="ECO:0007669"/>
    <property type="project" value="TreeGrafter"/>
</dbReference>
<sequence length="238" mass="26146">MTSEGNTLGPAVVEAIDVHHHYGEGAQRVDVLFDINMQVREGELVIVTGPSGSGKTTLLTILGTMRRPSEGKLRLLGTNVSDINNAQLDRLRNRVRFLFQKRNLLSSLTALQNVVAGVSTTALAHPAWDEVRARHLLGLLGLGDKAESWPDELSGGQQQRVAIARVMIGLPDLIIADEPTSALDRVAGRLVVDQLQDLTMRAKCAVVLSTHDERIFDVASRRLHIEDGRCFEVPIHYH</sequence>
<dbReference type="PANTHER" id="PTHR24220:SF376">
    <property type="entry name" value="ABC TRANSPORTER"/>
    <property type="match status" value="1"/>
</dbReference>
<dbReference type="OrthoDB" id="9802264at2"/>
<dbReference type="InterPro" id="IPR003439">
    <property type="entry name" value="ABC_transporter-like_ATP-bd"/>
</dbReference>
<dbReference type="GO" id="GO:0022857">
    <property type="term" value="F:transmembrane transporter activity"/>
    <property type="evidence" value="ECO:0007669"/>
    <property type="project" value="TreeGrafter"/>
</dbReference>
<dbReference type="RefSeq" id="WP_085935902.1">
    <property type="nucleotide sequence ID" value="NZ_FUWJ01000006.1"/>
</dbReference>
<dbReference type="Gene3D" id="3.40.50.300">
    <property type="entry name" value="P-loop containing nucleotide triphosphate hydrolases"/>
    <property type="match status" value="1"/>
</dbReference>
<evidence type="ECO:0000313" key="6">
    <source>
        <dbReference type="EMBL" id="SKA21449.1"/>
    </source>
</evidence>
<dbReference type="GO" id="GO:0005524">
    <property type="term" value="F:ATP binding"/>
    <property type="evidence" value="ECO:0007669"/>
    <property type="project" value="UniProtKB-KW"/>
</dbReference>
<dbReference type="PANTHER" id="PTHR24220">
    <property type="entry name" value="IMPORT ATP-BINDING PROTEIN"/>
    <property type="match status" value="1"/>
</dbReference>
<dbReference type="InterPro" id="IPR003593">
    <property type="entry name" value="AAA+_ATPase"/>
</dbReference>
<dbReference type="Proteomes" id="UP000190092">
    <property type="component" value="Unassembled WGS sequence"/>
</dbReference>
<evidence type="ECO:0000256" key="4">
    <source>
        <dbReference type="ARBA" id="ARBA00022840"/>
    </source>
</evidence>
<keyword evidence="7" id="KW-1185">Reference proteome</keyword>
<keyword evidence="3" id="KW-0547">Nucleotide-binding</keyword>
<evidence type="ECO:0000256" key="1">
    <source>
        <dbReference type="ARBA" id="ARBA00005417"/>
    </source>
</evidence>
<dbReference type="InterPro" id="IPR015854">
    <property type="entry name" value="ABC_transpr_LolD-like"/>
</dbReference>
<dbReference type="AlphaFoldDB" id="A0A1T4RZL2"/>
<dbReference type="SMART" id="SM00382">
    <property type="entry name" value="AAA"/>
    <property type="match status" value="1"/>
</dbReference>
<evidence type="ECO:0000256" key="3">
    <source>
        <dbReference type="ARBA" id="ARBA00022741"/>
    </source>
</evidence>